<dbReference type="KEGG" id="nwr:E3U44_13680"/>
<feature type="transmembrane region" description="Helical" evidence="6">
    <location>
        <begin position="158"/>
        <end position="180"/>
    </location>
</feature>
<evidence type="ECO:0000256" key="6">
    <source>
        <dbReference type="SAM" id="Phobius"/>
    </source>
</evidence>
<sequence>MGTFWQEAKSRFKQELQPSEGGKDRGWRAFLRQKFNLIQVISQKILEGELTLWATSLVYTTLLSLVPLLAVSFSVLKAFGVHNQIKPVLHHFLLPLGPRSEEITTQIIQYVENLNVGVLGSIGLGLLFYTVISLIQKIESAFNQVWRIKAERPFLRRFSDYLSVLLIGPVLVFSAIGATVSVLQTSFIQTLLELEFLGRVLVAISQLLPYLLVIGGFTFVYIFLPNTKVKLGSALVGGAVAGVLWETTGLLFAFFVATSTKYDAIYSGFAIVILVMIWIYISWLILLIGAQVAYYHQYPQMISLAKQESLRLSNRLKEQVALLILIQVGEAFHQGHSPLTLENLIERLGLPGYLMKEILESLEKEHWITETSDEPPGYLLSQDPDTVTIRKVVEIIRRMEEQDFPLEQAPLKMPAVDGVIEKIEQALDQALKEATLKDLIRGKFQVKSKTNGGVNAPA</sequence>
<protein>
    <submittedName>
        <fullName evidence="7">YihY family inner membrane protein</fullName>
    </submittedName>
</protein>
<evidence type="ECO:0000256" key="5">
    <source>
        <dbReference type="ARBA" id="ARBA00023136"/>
    </source>
</evidence>
<comment type="subcellular location">
    <subcellularLocation>
        <location evidence="1">Cell membrane</location>
        <topology evidence="1">Multi-pass membrane protein</topology>
    </subcellularLocation>
</comment>
<dbReference type="SUPFAM" id="SSF46785">
    <property type="entry name" value="Winged helix' DNA-binding domain"/>
    <property type="match status" value="1"/>
</dbReference>
<feature type="transmembrane region" description="Helical" evidence="6">
    <location>
        <begin position="50"/>
        <end position="73"/>
    </location>
</feature>
<dbReference type="InterPro" id="IPR017039">
    <property type="entry name" value="Virul_fac_BrkB"/>
</dbReference>
<keyword evidence="4 6" id="KW-1133">Transmembrane helix</keyword>
<evidence type="ECO:0000313" key="7">
    <source>
        <dbReference type="EMBL" id="QBQ56582.1"/>
    </source>
</evidence>
<feature type="transmembrane region" description="Helical" evidence="6">
    <location>
        <begin position="200"/>
        <end position="224"/>
    </location>
</feature>
<dbReference type="Proteomes" id="UP000294325">
    <property type="component" value="Chromosome"/>
</dbReference>
<dbReference type="EMBL" id="CP038033">
    <property type="protein sequence ID" value="QBQ56582.1"/>
    <property type="molecule type" value="Genomic_DNA"/>
</dbReference>
<dbReference type="GO" id="GO:0005886">
    <property type="term" value="C:plasma membrane"/>
    <property type="evidence" value="ECO:0007669"/>
    <property type="project" value="UniProtKB-SubCell"/>
</dbReference>
<organism evidence="7 8">
    <name type="scientific">Nitrosococcus wardiae</name>
    <dbReference type="NCBI Taxonomy" id="1814290"/>
    <lineage>
        <taxon>Bacteria</taxon>
        <taxon>Pseudomonadati</taxon>
        <taxon>Pseudomonadota</taxon>
        <taxon>Gammaproteobacteria</taxon>
        <taxon>Chromatiales</taxon>
        <taxon>Chromatiaceae</taxon>
        <taxon>Nitrosococcus</taxon>
    </lineage>
</organism>
<dbReference type="AlphaFoldDB" id="A0A4P7C6K9"/>
<name>A0A4P7C6K9_9GAMM</name>
<dbReference type="PROSITE" id="PS51197">
    <property type="entry name" value="HTH_RRF2_2"/>
    <property type="match status" value="1"/>
</dbReference>
<proteinExistence type="predicted"/>
<accession>A0A4P7C6K9</accession>
<keyword evidence="2" id="KW-1003">Cell membrane</keyword>
<gene>
    <name evidence="7" type="ORF">E3U44_13680</name>
</gene>
<evidence type="ECO:0000313" key="8">
    <source>
        <dbReference type="Proteomes" id="UP000294325"/>
    </source>
</evidence>
<dbReference type="InterPro" id="IPR036390">
    <property type="entry name" value="WH_DNA-bd_sf"/>
</dbReference>
<dbReference type="OrthoDB" id="9808671at2"/>
<dbReference type="NCBIfam" id="TIGR00765">
    <property type="entry name" value="yihY_not_rbn"/>
    <property type="match status" value="1"/>
</dbReference>
<evidence type="ECO:0000256" key="4">
    <source>
        <dbReference type="ARBA" id="ARBA00022989"/>
    </source>
</evidence>
<feature type="transmembrane region" description="Helical" evidence="6">
    <location>
        <begin position="118"/>
        <end position="138"/>
    </location>
</feature>
<evidence type="ECO:0000256" key="2">
    <source>
        <dbReference type="ARBA" id="ARBA00022475"/>
    </source>
</evidence>
<feature type="transmembrane region" description="Helical" evidence="6">
    <location>
        <begin position="269"/>
        <end position="294"/>
    </location>
</feature>
<dbReference type="Pfam" id="PF03631">
    <property type="entry name" value="Virul_fac_BrkB"/>
    <property type="match status" value="1"/>
</dbReference>
<dbReference type="InterPro" id="IPR000944">
    <property type="entry name" value="Tscrpt_reg_Rrf2"/>
</dbReference>
<dbReference type="Gene3D" id="1.10.10.10">
    <property type="entry name" value="Winged helix-like DNA-binding domain superfamily/Winged helix DNA-binding domain"/>
    <property type="match status" value="1"/>
</dbReference>
<dbReference type="InterPro" id="IPR036388">
    <property type="entry name" value="WH-like_DNA-bd_sf"/>
</dbReference>
<evidence type="ECO:0000256" key="3">
    <source>
        <dbReference type="ARBA" id="ARBA00022692"/>
    </source>
</evidence>
<evidence type="ECO:0000256" key="1">
    <source>
        <dbReference type="ARBA" id="ARBA00004651"/>
    </source>
</evidence>
<keyword evidence="3 6" id="KW-0812">Transmembrane</keyword>
<dbReference type="Pfam" id="PF02082">
    <property type="entry name" value="Rrf2"/>
    <property type="match status" value="1"/>
</dbReference>
<dbReference type="PANTHER" id="PTHR30213:SF0">
    <property type="entry name" value="UPF0761 MEMBRANE PROTEIN YIHY"/>
    <property type="match status" value="1"/>
</dbReference>
<dbReference type="PANTHER" id="PTHR30213">
    <property type="entry name" value="INNER MEMBRANE PROTEIN YHJD"/>
    <property type="match status" value="1"/>
</dbReference>
<feature type="transmembrane region" description="Helical" evidence="6">
    <location>
        <begin position="231"/>
        <end position="257"/>
    </location>
</feature>
<keyword evidence="5 6" id="KW-0472">Membrane</keyword>
<reference evidence="7 8" key="1">
    <citation type="submission" date="2019-03" db="EMBL/GenBank/DDBJ databases">
        <title>The genome sequence of Nitrosococcus wardiae strain D1FHST reveals the archetypal metabolic capacity of ammonia-oxidizing Gammaproteobacteria.</title>
        <authorList>
            <person name="Wang L."/>
            <person name="Lim C.K."/>
            <person name="Hanson T.E."/>
            <person name="Dang H."/>
            <person name="Klotz M.G."/>
        </authorList>
    </citation>
    <scope>NUCLEOTIDE SEQUENCE [LARGE SCALE GENOMIC DNA]</scope>
    <source>
        <strain evidence="7 8">D1FHS</strain>
    </source>
</reference>
<keyword evidence="8" id="KW-1185">Reference proteome</keyword>